<dbReference type="AlphaFoldDB" id="A0AAV9Y1S6"/>
<gene>
    <name evidence="2" type="ORF">RS030_132044</name>
</gene>
<keyword evidence="3" id="KW-1185">Reference proteome</keyword>
<evidence type="ECO:0000313" key="2">
    <source>
        <dbReference type="EMBL" id="KAK6590777.1"/>
    </source>
</evidence>
<feature type="chain" id="PRO_5043620266" description="Signal peptide-containing protein" evidence="1">
    <location>
        <begin position="21"/>
        <end position="432"/>
    </location>
</feature>
<dbReference type="EMBL" id="JAWDEY010000004">
    <property type="protein sequence ID" value="KAK6590777.1"/>
    <property type="molecule type" value="Genomic_DNA"/>
</dbReference>
<protein>
    <recommendedName>
        <fullName evidence="4">Signal peptide-containing protein</fullName>
    </recommendedName>
</protein>
<comment type="caution">
    <text evidence="2">The sequence shown here is derived from an EMBL/GenBank/DDBJ whole genome shotgun (WGS) entry which is preliminary data.</text>
</comment>
<name>A0AAV9Y1S6_9CRYT</name>
<evidence type="ECO:0000256" key="1">
    <source>
        <dbReference type="SAM" id="SignalP"/>
    </source>
</evidence>
<feature type="signal peptide" evidence="1">
    <location>
        <begin position="1"/>
        <end position="20"/>
    </location>
</feature>
<organism evidence="2 3">
    <name type="scientific">Cryptosporidium xiaoi</name>
    <dbReference type="NCBI Taxonomy" id="659607"/>
    <lineage>
        <taxon>Eukaryota</taxon>
        <taxon>Sar</taxon>
        <taxon>Alveolata</taxon>
        <taxon>Apicomplexa</taxon>
        <taxon>Conoidasida</taxon>
        <taxon>Coccidia</taxon>
        <taxon>Eucoccidiorida</taxon>
        <taxon>Eimeriorina</taxon>
        <taxon>Cryptosporidiidae</taxon>
        <taxon>Cryptosporidium</taxon>
    </lineage>
</organism>
<reference evidence="2 3" key="1">
    <citation type="submission" date="2023-10" db="EMBL/GenBank/DDBJ databases">
        <title>Comparative genomics analysis reveals potential genetic determinants of host preference in Cryptosporidium xiaoi.</title>
        <authorList>
            <person name="Xiao L."/>
            <person name="Li J."/>
        </authorList>
    </citation>
    <scope>NUCLEOTIDE SEQUENCE [LARGE SCALE GENOMIC DNA]</scope>
    <source>
        <strain evidence="2 3">52996</strain>
    </source>
</reference>
<evidence type="ECO:0008006" key="4">
    <source>
        <dbReference type="Google" id="ProtNLM"/>
    </source>
</evidence>
<dbReference type="Proteomes" id="UP001311799">
    <property type="component" value="Unassembled WGS sequence"/>
</dbReference>
<keyword evidence="1" id="KW-0732">Signal</keyword>
<proteinExistence type="predicted"/>
<accession>A0AAV9Y1S6</accession>
<evidence type="ECO:0000313" key="3">
    <source>
        <dbReference type="Proteomes" id="UP001311799"/>
    </source>
</evidence>
<sequence length="432" mass="49988">MLRLLLAINTLLICSKVANGAYSDHISNINSEVSSNEDILHSNSELDILNLFKDDFAAFSDESVPEFQQEQSASYEADKARKHSIIDKLIDDESEIDQLSTKINDYIDSEYSESRTTDKSRKIQKPFSIKKILAEYKKDEIKLINEFHLAFALLIRKGLKKYFFRKYKPSNIRMMFAKKYSQLFGGSTSSALLKLRDFERKLSLKHSAARKLFSSQLKILEFALKSYKANIHLAEKWRNQPTYVNEPILVINKVSYDKIRSLCKKKKGIDIILITASPENIPKKFGTPDINESYLNIPKLSNLIQSIQNSFNGIDDEITPAFGTTECKWRNSSKSKSIRSRLLCFHKKKTQFFHMHFYDVKNVTIFSKLIRSTLRHKPNIETLPTRPLFLIPVLLGIPEINQKGTIIGLNSIKIRKNSRKNKKRKSKKKRRK</sequence>